<dbReference type="InterPro" id="IPR045608">
    <property type="entry name" value="Trypco2"/>
</dbReference>
<proteinExistence type="predicted"/>
<sequence>MSELNLKELIHEVREELIASEKLRVAKGHDTLFEVDKLKIEVNFVVEKSSGKSGGVNLKVIDGKLNKTYTEQQVHKITLDLKVPDEVKSVSPVNPVSISESIKIAGKRAGLTSYGSSM</sequence>
<evidence type="ECO:0000313" key="3">
    <source>
        <dbReference type="Proteomes" id="UP000605676"/>
    </source>
</evidence>
<accession>A0ABS1HK51</accession>
<keyword evidence="3" id="KW-1185">Reference proteome</keyword>
<organism evidence="2 3">
    <name type="scientific">Carboxylicivirga marina</name>
    <dbReference type="NCBI Taxonomy" id="2800988"/>
    <lineage>
        <taxon>Bacteria</taxon>
        <taxon>Pseudomonadati</taxon>
        <taxon>Bacteroidota</taxon>
        <taxon>Bacteroidia</taxon>
        <taxon>Marinilabiliales</taxon>
        <taxon>Marinilabiliaceae</taxon>
        <taxon>Carboxylicivirga</taxon>
    </lineage>
</organism>
<gene>
    <name evidence="2" type="ORF">JIV24_11965</name>
</gene>
<reference evidence="2 3" key="1">
    <citation type="submission" date="2021-01" db="EMBL/GenBank/DDBJ databases">
        <title>Carboxyliciviraga sp.nov., isolated from coastal sediments.</title>
        <authorList>
            <person name="Lu D."/>
            <person name="Zhang T."/>
        </authorList>
    </citation>
    <scope>NUCLEOTIDE SEQUENCE [LARGE SCALE GENOMIC DNA]</scope>
    <source>
        <strain evidence="2 3">N1Y132</strain>
    </source>
</reference>
<feature type="domain" description="Trypsin-co-occurring" evidence="1">
    <location>
        <begin position="5"/>
        <end position="82"/>
    </location>
</feature>
<dbReference type="EMBL" id="JAENRR010000026">
    <property type="protein sequence ID" value="MBK3518052.1"/>
    <property type="molecule type" value="Genomic_DNA"/>
</dbReference>
<dbReference type="Pfam" id="PF19631">
    <property type="entry name" value="Trypco2"/>
    <property type="match status" value="1"/>
</dbReference>
<comment type="caution">
    <text evidence="2">The sequence shown here is derived from an EMBL/GenBank/DDBJ whole genome shotgun (WGS) entry which is preliminary data.</text>
</comment>
<evidence type="ECO:0000259" key="1">
    <source>
        <dbReference type="Pfam" id="PF19631"/>
    </source>
</evidence>
<evidence type="ECO:0000313" key="2">
    <source>
        <dbReference type="EMBL" id="MBK3518052.1"/>
    </source>
</evidence>
<dbReference type="Proteomes" id="UP000605676">
    <property type="component" value="Unassembled WGS sequence"/>
</dbReference>
<protein>
    <recommendedName>
        <fullName evidence="1">Trypsin-co-occurring domain-containing protein</fullName>
    </recommendedName>
</protein>
<name>A0ABS1HK51_9BACT</name>
<dbReference type="RefSeq" id="WP_200465280.1">
    <property type="nucleotide sequence ID" value="NZ_JAENRR010000026.1"/>
</dbReference>